<feature type="compositionally biased region" description="Low complexity" evidence="1">
    <location>
        <begin position="10"/>
        <end position="23"/>
    </location>
</feature>
<dbReference type="EMBL" id="CAJPWZ010001119">
    <property type="protein sequence ID" value="CAG2208742.1"/>
    <property type="molecule type" value="Genomic_DNA"/>
</dbReference>
<dbReference type="AlphaFoldDB" id="A0A8S3RHB0"/>
<keyword evidence="3" id="KW-1185">Reference proteome</keyword>
<sequence>MQPNFTGNSQPATGQSTTQATQALPVTISPNSLWQPFLTEETVTLHLPTAGQSTTQSAQQVTVPINPSPMEKDDIPTSDHSRVLEALSSPSPNVEEYDPKRPWMDGAKRRVEFREEIAFYLPRRIQMTATGRGRLYDWSHPGVPTQETLTAQGSSYAAPNQATCRVKMLN</sequence>
<name>A0A8S3RHB0_MYTED</name>
<gene>
    <name evidence="2" type="ORF">MEDL_22913</name>
</gene>
<proteinExistence type="predicted"/>
<organism evidence="2 3">
    <name type="scientific">Mytilus edulis</name>
    <name type="common">Blue mussel</name>
    <dbReference type="NCBI Taxonomy" id="6550"/>
    <lineage>
        <taxon>Eukaryota</taxon>
        <taxon>Metazoa</taxon>
        <taxon>Spiralia</taxon>
        <taxon>Lophotrochozoa</taxon>
        <taxon>Mollusca</taxon>
        <taxon>Bivalvia</taxon>
        <taxon>Autobranchia</taxon>
        <taxon>Pteriomorphia</taxon>
        <taxon>Mytilida</taxon>
        <taxon>Mytiloidea</taxon>
        <taxon>Mytilidae</taxon>
        <taxon>Mytilinae</taxon>
        <taxon>Mytilus</taxon>
    </lineage>
</organism>
<evidence type="ECO:0000256" key="1">
    <source>
        <dbReference type="SAM" id="MobiDB-lite"/>
    </source>
</evidence>
<comment type="caution">
    <text evidence="2">The sequence shown here is derived from an EMBL/GenBank/DDBJ whole genome shotgun (WGS) entry which is preliminary data.</text>
</comment>
<evidence type="ECO:0000313" key="2">
    <source>
        <dbReference type="EMBL" id="CAG2208742.1"/>
    </source>
</evidence>
<protein>
    <submittedName>
        <fullName evidence="2">Uncharacterized protein</fullName>
    </submittedName>
</protein>
<accession>A0A8S3RHB0</accession>
<evidence type="ECO:0000313" key="3">
    <source>
        <dbReference type="Proteomes" id="UP000683360"/>
    </source>
</evidence>
<feature type="region of interest" description="Disordered" evidence="1">
    <location>
        <begin position="1"/>
        <end position="24"/>
    </location>
</feature>
<reference evidence="2" key="1">
    <citation type="submission" date="2021-03" db="EMBL/GenBank/DDBJ databases">
        <authorList>
            <person name="Bekaert M."/>
        </authorList>
    </citation>
    <scope>NUCLEOTIDE SEQUENCE</scope>
</reference>
<dbReference type="Proteomes" id="UP000683360">
    <property type="component" value="Unassembled WGS sequence"/>
</dbReference>